<protein>
    <recommendedName>
        <fullName evidence="6 7">Large ribosomal subunit protein bL9</fullName>
    </recommendedName>
</protein>
<dbReference type="GO" id="GO:0019843">
    <property type="term" value="F:rRNA binding"/>
    <property type="evidence" value="ECO:0007669"/>
    <property type="project" value="UniProtKB-UniRule"/>
</dbReference>
<dbReference type="InterPro" id="IPR009027">
    <property type="entry name" value="Ribosomal_bL9/RNase_H1_N"/>
</dbReference>
<dbReference type="InterPro" id="IPR036935">
    <property type="entry name" value="Ribosomal_bL9_N_sf"/>
</dbReference>
<dbReference type="GO" id="GO:0003735">
    <property type="term" value="F:structural constituent of ribosome"/>
    <property type="evidence" value="ECO:0007669"/>
    <property type="project" value="InterPro"/>
</dbReference>
<dbReference type="InterPro" id="IPR020070">
    <property type="entry name" value="Ribosomal_bL9_N"/>
</dbReference>
<evidence type="ECO:0000256" key="6">
    <source>
        <dbReference type="ARBA" id="ARBA00035292"/>
    </source>
</evidence>
<keyword evidence="2 7" id="KW-0699">rRNA-binding</keyword>
<evidence type="ECO:0000256" key="2">
    <source>
        <dbReference type="ARBA" id="ARBA00022730"/>
    </source>
</evidence>
<dbReference type="SUPFAM" id="SSF55658">
    <property type="entry name" value="L9 N-domain-like"/>
    <property type="match status" value="1"/>
</dbReference>
<dbReference type="SUPFAM" id="SSF55653">
    <property type="entry name" value="Ribosomal protein L9 C-domain"/>
    <property type="match status" value="1"/>
</dbReference>
<dbReference type="NCBIfam" id="TIGR00158">
    <property type="entry name" value="L9"/>
    <property type="match status" value="1"/>
</dbReference>
<feature type="coiled-coil region" evidence="8">
    <location>
        <begin position="47"/>
        <end position="81"/>
    </location>
</feature>
<dbReference type="Gene3D" id="3.10.430.100">
    <property type="entry name" value="Ribosomal protein L9, C-terminal domain"/>
    <property type="match status" value="1"/>
</dbReference>
<dbReference type="InterPro" id="IPR020594">
    <property type="entry name" value="Ribosomal_bL9_bac/chp"/>
</dbReference>
<keyword evidence="5 7" id="KW-0687">Ribonucleoprotein</keyword>
<dbReference type="EMBL" id="DTMM01000137">
    <property type="protein sequence ID" value="HFT93633.1"/>
    <property type="molecule type" value="Genomic_DNA"/>
</dbReference>
<evidence type="ECO:0000256" key="3">
    <source>
        <dbReference type="ARBA" id="ARBA00022884"/>
    </source>
</evidence>
<dbReference type="InterPro" id="IPR036791">
    <property type="entry name" value="Ribosomal_bL9_C_sf"/>
</dbReference>
<comment type="similarity">
    <text evidence="1 7">Belongs to the bacterial ribosomal protein bL9 family.</text>
</comment>
<evidence type="ECO:0000256" key="7">
    <source>
        <dbReference type="HAMAP-Rule" id="MF_00503"/>
    </source>
</evidence>
<feature type="domain" description="Large ribosomal subunit protein bL9 C-terminal" evidence="10">
    <location>
        <begin position="67"/>
        <end position="148"/>
    </location>
</feature>
<keyword evidence="8" id="KW-0175">Coiled coil</keyword>
<evidence type="ECO:0000313" key="11">
    <source>
        <dbReference type="EMBL" id="HFT93633.1"/>
    </source>
</evidence>
<dbReference type="GO" id="GO:0006412">
    <property type="term" value="P:translation"/>
    <property type="evidence" value="ECO:0007669"/>
    <property type="project" value="UniProtKB-UniRule"/>
</dbReference>
<feature type="domain" description="Ribosomal protein L9" evidence="9">
    <location>
        <begin position="5"/>
        <end position="48"/>
    </location>
</feature>
<dbReference type="PANTHER" id="PTHR21368">
    <property type="entry name" value="50S RIBOSOMAL PROTEIN L9"/>
    <property type="match status" value="1"/>
</dbReference>
<dbReference type="Pfam" id="PF03948">
    <property type="entry name" value="Ribosomal_L9_C"/>
    <property type="match status" value="1"/>
</dbReference>
<evidence type="ECO:0000256" key="5">
    <source>
        <dbReference type="ARBA" id="ARBA00023274"/>
    </source>
</evidence>
<keyword evidence="3 7" id="KW-0694">RNA-binding</keyword>
<gene>
    <name evidence="7" type="primary">rplI</name>
    <name evidence="11" type="ORF">ENX03_06810</name>
</gene>
<evidence type="ECO:0000256" key="1">
    <source>
        <dbReference type="ARBA" id="ARBA00010605"/>
    </source>
</evidence>
<sequence length="150" mass="16524">MSKVSVILKEDVEKLGSAGDLVQVSRGYARNFLFPRKKGIEADSQNIALVELHKKQARERAERHKREMEELSGRISSMELTIPVKVGAGEKLFGSVTAHDISEAFGRSGIAIDRKQVHIEGPIRELGTFDIEVRLAAGVRCSAKILVVSE</sequence>
<dbReference type="AlphaFoldDB" id="A0A7C3R3U9"/>
<evidence type="ECO:0000259" key="10">
    <source>
        <dbReference type="Pfam" id="PF03948"/>
    </source>
</evidence>
<accession>A0A7C3R3U9</accession>
<evidence type="ECO:0000256" key="4">
    <source>
        <dbReference type="ARBA" id="ARBA00022980"/>
    </source>
</evidence>
<dbReference type="InterPro" id="IPR020069">
    <property type="entry name" value="Ribosomal_bL9_C"/>
</dbReference>
<dbReference type="Gene3D" id="3.40.5.10">
    <property type="entry name" value="Ribosomal protein L9, N-terminal domain"/>
    <property type="match status" value="1"/>
</dbReference>
<dbReference type="GO" id="GO:0005840">
    <property type="term" value="C:ribosome"/>
    <property type="evidence" value="ECO:0007669"/>
    <property type="project" value="UniProtKB-KW"/>
</dbReference>
<reference evidence="11" key="1">
    <citation type="journal article" date="2020" name="mSystems">
        <title>Genome- and Community-Level Interaction Insights into Carbon Utilization and Element Cycling Functions of Hydrothermarchaeota in Hydrothermal Sediment.</title>
        <authorList>
            <person name="Zhou Z."/>
            <person name="Liu Y."/>
            <person name="Xu W."/>
            <person name="Pan J."/>
            <person name="Luo Z.H."/>
            <person name="Li M."/>
        </authorList>
    </citation>
    <scope>NUCLEOTIDE SEQUENCE [LARGE SCALE GENOMIC DNA]</scope>
    <source>
        <strain evidence="11">SpSt-902</strain>
    </source>
</reference>
<comment type="function">
    <text evidence="7">Binds to the 23S rRNA.</text>
</comment>
<evidence type="ECO:0000256" key="8">
    <source>
        <dbReference type="SAM" id="Coils"/>
    </source>
</evidence>
<dbReference type="Pfam" id="PF01281">
    <property type="entry name" value="Ribosomal_L9_N"/>
    <property type="match status" value="1"/>
</dbReference>
<organism evidence="11">
    <name type="scientific">Leptospirillum ferriphilum</name>
    <dbReference type="NCBI Taxonomy" id="178606"/>
    <lineage>
        <taxon>Bacteria</taxon>
        <taxon>Pseudomonadati</taxon>
        <taxon>Nitrospirota</taxon>
        <taxon>Nitrospiria</taxon>
        <taxon>Nitrospirales</taxon>
        <taxon>Nitrospiraceae</taxon>
        <taxon>Leptospirillum</taxon>
    </lineage>
</organism>
<dbReference type="InterPro" id="IPR000244">
    <property type="entry name" value="Ribosomal_bL9"/>
</dbReference>
<evidence type="ECO:0000259" key="9">
    <source>
        <dbReference type="Pfam" id="PF01281"/>
    </source>
</evidence>
<dbReference type="GO" id="GO:1990904">
    <property type="term" value="C:ribonucleoprotein complex"/>
    <property type="evidence" value="ECO:0007669"/>
    <property type="project" value="UniProtKB-KW"/>
</dbReference>
<comment type="caution">
    <text evidence="11">The sequence shown here is derived from an EMBL/GenBank/DDBJ whole genome shotgun (WGS) entry which is preliminary data.</text>
</comment>
<keyword evidence="4 7" id="KW-0689">Ribosomal protein</keyword>
<dbReference type="HAMAP" id="MF_00503">
    <property type="entry name" value="Ribosomal_bL9"/>
    <property type="match status" value="1"/>
</dbReference>
<proteinExistence type="inferred from homology"/>
<name>A0A7C3R3U9_9BACT</name>